<dbReference type="Proteomes" id="UP000656813">
    <property type="component" value="Unassembled WGS sequence"/>
</dbReference>
<name>A0A8J3A0U7_9BACL</name>
<comment type="caution">
    <text evidence="1">The sequence shown here is derived from an EMBL/GenBank/DDBJ whole genome shotgun (WGS) entry which is preliminary data.</text>
</comment>
<sequence length="103" mass="12022">MEKSNYYVKVGTGEVLPDKTMSEWEFEIQATPEQASMLEEALRDADKESWENFFQAHIPIKEYSSFHQIDDYDHNLKHAYEAIHALGTKETKEHIESMGILDE</sequence>
<dbReference type="EMBL" id="BMFV01000042">
    <property type="protein sequence ID" value="GGH87732.1"/>
    <property type="molecule type" value="Genomic_DNA"/>
</dbReference>
<accession>A0A8J3A0U7</accession>
<gene>
    <name evidence="1" type="ORF">GCM10007096_38420</name>
</gene>
<reference evidence="1" key="1">
    <citation type="journal article" date="2014" name="Int. J. Syst. Evol. Microbiol.">
        <title>Complete genome sequence of Corynebacterium casei LMG S-19264T (=DSM 44701T), isolated from a smear-ripened cheese.</title>
        <authorList>
            <consortium name="US DOE Joint Genome Institute (JGI-PGF)"/>
            <person name="Walter F."/>
            <person name="Albersmeier A."/>
            <person name="Kalinowski J."/>
            <person name="Ruckert C."/>
        </authorList>
    </citation>
    <scope>NUCLEOTIDE SEQUENCE</scope>
    <source>
        <strain evidence="1">CGMCC 1.12777</strain>
    </source>
</reference>
<reference evidence="1" key="2">
    <citation type="submission" date="2020-09" db="EMBL/GenBank/DDBJ databases">
        <authorList>
            <person name="Sun Q."/>
            <person name="Zhou Y."/>
        </authorList>
    </citation>
    <scope>NUCLEOTIDE SEQUENCE</scope>
    <source>
        <strain evidence="1">CGMCC 1.12777</strain>
    </source>
</reference>
<dbReference type="RefSeq" id="WP_188498999.1">
    <property type="nucleotide sequence ID" value="NZ_BMFV01000042.1"/>
</dbReference>
<evidence type="ECO:0008006" key="3">
    <source>
        <dbReference type="Google" id="ProtNLM"/>
    </source>
</evidence>
<proteinExistence type="predicted"/>
<evidence type="ECO:0000313" key="1">
    <source>
        <dbReference type="EMBL" id="GGH87732.1"/>
    </source>
</evidence>
<evidence type="ECO:0000313" key="2">
    <source>
        <dbReference type="Proteomes" id="UP000656813"/>
    </source>
</evidence>
<keyword evidence="2" id="KW-1185">Reference proteome</keyword>
<protein>
    <recommendedName>
        <fullName evidence="3">Hydrolase</fullName>
    </recommendedName>
</protein>
<dbReference type="AlphaFoldDB" id="A0A8J3A0U7"/>
<organism evidence="1 2">
    <name type="scientific">Pullulanibacillus pueri</name>
    <dbReference type="NCBI Taxonomy" id="1437324"/>
    <lineage>
        <taxon>Bacteria</taxon>
        <taxon>Bacillati</taxon>
        <taxon>Bacillota</taxon>
        <taxon>Bacilli</taxon>
        <taxon>Bacillales</taxon>
        <taxon>Sporolactobacillaceae</taxon>
        <taxon>Pullulanibacillus</taxon>
    </lineage>
</organism>